<feature type="domain" description="Fibronectin type-III" evidence="2">
    <location>
        <begin position="1"/>
        <end position="94"/>
    </location>
</feature>
<dbReference type="SUPFAM" id="SSF49265">
    <property type="entry name" value="Fibronectin type III"/>
    <property type="match status" value="2"/>
</dbReference>
<evidence type="ECO:0000313" key="4">
    <source>
        <dbReference type="Proteomes" id="UP000178943"/>
    </source>
</evidence>
<feature type="region of interest" description="Disordered" evidence="1">
    <location>
        <begin position="767"/>
        <end position="791"/>
    </location>
</feature>
<dbReference type="InterPro" id="IPR036116">
    <property type="entry name" value="FN3_sf"/>
</dbReference>
<accession>A0A1F5VNS4</accession>
<dbReference type="Pfam" id="PF20773">
    <property type="entry name" value="InhA-like_MAM"/>
    <property type="match status" value="2"/>
</dbReference>
<organism evidence="3 4">
    <name type="scientific">Candidatus Fischerbacteria bacterium RBG_13_37_8</name>
    <dbReference type="NCBI Taxonomy" id="1817863"/>
    <lineage>
        <taxon>Bacteria</taxon>
        <taxon>Candidatus Fischeribacteriota</taxon>
    </lineage>
</organism>
<dbReference type="STRING" id="1817863.A2Y62_14405"/>
<dbReference type="AlphaFoldDB" id="A0A1F5VNS4"/>
<reference evidence="3 4" key="1">
    <citation type="journal article" date="2016" name="Nat. Commun.">
        <title>Thousands of microbial genomes shed light on interconnected biogeochemical processes in an aquifer system.</title>
        <authorList>
            <person name="Anantharaman K."/>
            <person name="Brown C.T."/>
            <person name="Hug L.A."/>
            <person name="Sharon I."/>
            <person name="Castelle C.J."/>
            <person name="Probst A.J."/>
            <person name="Thomas B.C."/>
            <person name="Singh A."/>
            <person name="Wilkins M.J."/>
            <person name="Karaoz U."/>
            <person name="Brodie E.L."/>
            <person name="Williams K.H."/>
            <person name="Hubbard S.S."/>
            <person name="Banfield J.F."/>
        </authorList>
    </citation>
    <scope>NUCLEOTIDE SEQUENCE [LARGE SCALE GENOMIC DNA]</scope>
</reference>
<evidence type="ECO:0000259" key="2">
    <source>
        <dbReference type="PROSITE" id="PS50853"/>
    </source>
</evidence>
<sequence length="791" mass="85100">MPASVTVEATSPNQITVSWSPDSSATGYNVYRKYYHCGHIKEELVAENIGTAYYVDNIVSGGNTYSYSIAGRGNCESKHSEWVSVIATGTCRLSPCFAGVTAVNNDQAQSCSLTVQWNPAISSCASFPPVTYTIYKSMDQNFTPDPTNQIATCVAETSYVDTDVSNAYQFYYIVRAEDPGNGGTGPCNGGNIDENTYKLVNVPTGGVIYPAFLDNFDNNLNSWNVSANWNRTTKHSYSGIASVHSGNANDQLCDTLTKDAFITFPANSAPKLLFRAVHQIESGNDAGIVEGSTDGTNWAKIELMAPNYPGYTNNYARTCLGSNPQPAFSGNSVKWTDYMADLSAFAGGDFKVRFTYATDSSTANGGWWIDDVKIFAAPGCQNSSPNCSTPPVFAGIKSATGPGSENCRITLSWDAASSTCTVSPNVTYHIYKSINPNFVPSADNMIASCVSETDYIDTNVAYGIQYYYVVRAEDSSSNGNGPCNNGNTDLNIIKKNATPAGLITPVFNDNFESGLGNWYISANWNWTIAQSHSASHSVHSGNVNNQCDTLTLVNFLLPPQNSDPQLTFWTLYSIDNGNDGGIVEISQDGITWNKLDLTPTYPGLATNSCIGANQSCFTGFGMNWIQHSADLSIYENSAIKIRFKYATNDLGSSGGWYIDDVQVLWSESCISEGEPPGAVPDNDNYPGLPLSITKDGANLSLNWDAPGGTCLTQDYGIYRGSLPWSGYNHVPVTCTTCGTTSVVITQGTNSYYYLVVARNAGHEGSYGLDSSNLQRPASPSSCSPQQIGTCN</sequence>
<gene>
    <name evidence="3" type="ORF">A2Y62_14405</name>
</gene>
<dbReference type="CDD" id="cd00063">
    <property type="entry name" value="FN3"/>
    <property type="match status" value="1"/>
</dbReference>
<dbReference type="PROSITE" id="PS50853">
    <property type="entry name" value="FN3"/>
    <property type="match status" value="1"/>
</dbReference>
<dbReference type="SMART" id="SM00060">
    <property type="entry name" value="FN3"/>
    <property type="match status" value="4"/>
</dbReference>
<dbReference type="InterPro" id="IPR003961">
    <property type="entry name" value="FN3_dom"/>
</dbReference>
<dbReference type="Proteomes" id="UP000178943">
    <property type="component" value="Unassembled WGS sequence"/>
</dbReference>
<dbReference type="EMBL" id="MFGW01000122">
    <property type="protein sequence ID" value="OGF65013.1"/>
    <property type="molecule type" value="Genomic_DNA"/>
</dbReference>
<feature type="compositionally biased region" description="Polar residues" evidence="1">
    <location>
        <begin position="768"/>
        <end position="791"/>
    </location>
</feature>
<dbReference type="Gene3D" id="2.60.40.10">
    <property type="entry name" value="Immunoglobulins"/>
    <property type="match status" value="4"/>
</dbReference>
<dbReference type="InterPro" id="IPR013783">
    <property type="entry name" value="Ig-like_fold"/>
</dbReference>
<name>A0A1F5VNS4_9BACT</name>
<evidence type="ECO:0000313" key="3">
    <source>
        <dbReference type="EMBL" id="OGF65013.1"/>
    </source>
</evidence>
<protein>
    <recommendedName>
        <fullName evidence="2">Fibronectin type-III domain-containing protein</fullName>
    </recommendedName>
</protein>
<comment type="caution">
    <text evidence="3">The sequence shown here is derived from an EMBL/GenBank/DDBJ whole genome shotgun (WGS) entry which is preliminary data.</text>
</comment>
<evidence type="ECO:0000256" key="1">
    <source>
        <dbReference type="SAM" id="MobiDB-lite"/>
    </source>
</evidence>
<proteinExistence type="predicted"/>